<evidence type="ECO:0000256" key="5">
    <source>
        <dbReference type="ARBA" id="ARBA00022691"/>
    </source>
</evidence>
<dbReference type="OrthoDB" id="29650at2"/>
<dbReference type="PANTHER" id="PTHR47816:SF5">
    <property type="entry name" value="RIBOSOMAL RNA LARGE SUBUNIT METHYLTRANSFERASE G"/>
    <property type="match status" value="1"/>
</dbReference>
<keyword evidence="3 6" id="KW-0489">Methyltransferase</keyword>
<dbReference type="InterPro" id="IPR058679">
    <property type="entry name" value="RlmG_N"/>
</dbReference>
<dbReference type="STRING" id="1080227.A8L45_14930"/>
<dbReference type="GO" id="GO:0052916">
    <property type="term" value="F:23S rRNA (guanine(1835)-N(2))-methyltransferase activity"/>
    <property type="evidence" value="ECO:0007669"/>
    <property type="project" value="UniProtKB-EC"/>
</dbReference>
<protein>
    <recommendedName>
        <fullName evidence="6">Ribosomal RNA large subunit methyltransferase G</fullName>
        <ecNumber evidence="6">2.1.1.174</ecNumber>
    </recommendedName>
    <alternativeName>
        <fullName evidence="6">23S rRNA m2G1835 methyltransferase</fullName>
    </alternativeName>
    <alternativeName>
        <fullName evidence="6">rRNA (guanine-N(2)-)-methyltransferase RlmG</fullName>
    </alternativeName>
</protein>
<dbReference type="InterPro" id="IPR017237">
    <property type="entry name" value="RLMG"/>
</dbReference>
<keyword evidence="10" id="KW-1185">Reference proteome</keyword>
<evidence type="ECO:0000256" key="3">
    <source>
        <dbReference type="ARBA" id="ARBA00022603"/>
    </source>
</evidence>
<dbReference type="HAMAP" id="MF_01859">
    <property type="entry name" value="23SrRNA_methyltr_G"/>
    <property type="match status" value="1"/>
</dbReference>
<keyword evidence="2 6" id="KW-0698">rRNA processing</keyword>
<dbReference type="PIRSF" id="PIRSF037565">
    <property type="entry name" value="RRNA_m2G_Mtase_RsmD_prd"/>
    <property type="match status" value="1"/>
</dbReference>
<dbReference type="AlphaFoldDB" id="A0A1C3EF92"/>
<dbReference type="CDD" id="cd02440">
    <property type="entry name" value="AdoMet_MTases"/>
    <property type="match status" value="1"/>
</dbReference>
<comment type="caution">
    <text evidence="9">The sequence shown here is derived from an EMBL/GenBank/DDBJ whole genome shotgun (WGS) entry which is preliminary data.</text>
</comment>
<comment type="catalytic activity">
    <reaction evidence="6">
        <text>guanosine(1835) in 23S rRNA + S-adenosyl-L-methionine = N(2)-methylguanosine(1835) in 23S rRNA + S-adenosyl-L-homocysteine + H(+)</text>
        <dbReference type="Rhea" id="RHEA:42744"/>
        <dbReference type="Rhea" id="RHEA-COMP:10217"/>
        <dbReference type="Rhea" id="RHEA-COMP:10218"/>
        <dbReference type="ChEBI" id="CHEBI:15378"/>
        <dbReference type="ChEBI" id="CHEBI:57856"/>
        <dbReference type="ChEBI" id="CHEBI:59789"/>
        <dbReference type="ChEBI" id="CHEBI:74269"/>
        <dbReference type="ChEBI" id="CHEBI:74481"/>
        <dbReference type="EC" id="2.1.1.174"/>
    </reaction>
</comment>
<evidence type="ECO:0000256" key="4">
    <source>
        <dbReference type="ARBA" id="ARBA00022679"/>
    </source>
</evidence>
<evidence type="ECO:0000256" key="2">
    <source>
        <dbReference type="ARBA" id="ARBA00022552"/>
    </source>
</evidence>
<organism evidence="9 10">
    <name type="scientific">Veronia pacifica</name>
    <dbReference type="NCBI Taxonomy" id="1080227"/>
    <lineage>
        <taxon>Bacteria</taxon>
        <taxon>Pseudomonadati</taxon>
        <taxon>Pseudomonadota</taxon>
        <taxon>Gammaproteobacteria</taxon>
        <taxon>Vibrionales</taxon>
        <taxon>Vibrionaceae</taxon>
        <taxon>Veronia</taxon>
    </lineage>
</organism>
<evidence type="ECO:0000256" key="1">
    <source>
        <dbReference type="ARBA" id="ARBA00022490"/>
    </source>
</evidence>
<dbReference type="GO" id="GO:0005737">
    <property type="term" value="C:cytoplasm"/>
    <property type="evidence" value="ECO:0007669"/>
    <property type="project" value="UniProtKB-SubCell"/>
</dbReference>
<dbReference type="SUPFAM" id="SSF53335">
    <property type="entry name" value="S-adenosyl-L-methionine-dependent methyltransferases"/>
    <property type="match status" value="1"/>
</dbReference>
<comment type="similarity">
    <text evidence="6">Belongs to the methyltransferase superfamily. RlmG family.</text>
</comment>
<gene>
    <name evidence="6" type="primary">rlmG</name>
    <name evidence="9" type="ORF">A8L45_14930</name>
</gene>
<comment type="subcellular location">
    <subcellularLocation>
        <location evidence="6">Cytoplasm</location>
    </subcellularLocation>
</comment>
<dbReference type="PANTHER" id="PTHR47816">
    <property type="entry name" value="RIBOSOMAL RNA SMALL SUBUNIT METHYLTRANSFERASE C"/>
    <property type="match status" value="1"/>
</dbReference>
<evidence type="ECO:0000259" key="8">
    <source>
        <dbReference type="Pfam" id="PF26049"/>
    </source>
</evidence>
<dbReference type="EC" id="2.1.1.174" evidence="6"/>
<keyword evidence="1 6" id="KW-0963">Cytoplasm</keyword>
<dbReference type="InterPro" id="IPR046977">
    <property type="entry name" value="RsmC/RlmG"/>
</dbReference>
<reference evidence="9 10" key="1">
    <citation type="submission" date="2016-05" db="EMBL/GenBank/DDBJ databases">
        <title>Genomic Taxonomy of the Vibrionaceae.</title>
        <authorList>
            <person name="Gomez-Gil B."/>
            <person name="Enciso-Ibarra J."/>
        </authorList>
    </citation>
    <scope>NUCLEOTIDE SEQUENCE [LARGE SCALE GENOMIC DNA]</scope>
    <source>
        <strain evidence="9 10">CAIM 1920</strain>
    </source>
</reference>
<proteinExistence type="inferred from homology"/>
<evidence type="ECO:0000313" key="9">
    <source>
        <dbReference type="EMBL" id="ODA31908.1"/>
    </source>
</evidence>
<dbReference type="InterPro" id="IPR007848">
    <property type="entry name" value="Small_mtfrase_dom"/>
</dbReference>
<dbReference type="EMBL" id="LYBM01000028">
    <property type="protein sequence ID" value="ODA31908.1"/>
    <property type="molecule type" value="Genomic_DNA"/>
</dbReference>
<evidence type="ECO:0000313" key="10">
    <source>
        <dbReference type="Proteomes" id="UP000094936"/>
    </source>
</evidence>
<sequence>MKTELEISGAVFSLHRYPVQRNETLQAWDAADEYLIEEIEALGLPINSHIAVINDGFGALTCWSLLKGYRVTHVSDSVLSQNSCKENLRANELTGASFIDSLTDMPDDIDAIIMKLPKYSRLLVWQLQQIACLMPREITVLAGAKAKDIHTSTLKLFEKHLGSTTTSLAKKKARLIFCQPQKQREAMPAATTQFSVDEFGLELENHANVFSSESLDIAAYLMLKHIPDDCGNGHIVDLGCGNGVLAVQAAKLNPEAFVTAVDESHMAVASATRNLLKHGIAEERIKCLANNCLDGFPADTADLVMCNPPFHQLNAVTDHIAWQMFNDARRALKREGRLLVIGNRHLGYHSKLKRLFSKVSVIASNKKFVILEAKQN</sequence>
<dbReference type="Proteomes" id="UP000094936">
    <property type="component" value="Unassembled WGS sequence"/>
</dbReference>
<name>A0A1C3EF92_9GAMM</name>
<keyword evidence="4 6" id="KW-0808">Transferase</keyword>
<comment type="function">
    <text evidence="6">Specifically methylates the guanine in position 1835 (m2G1835) of 23S rRNA.</text>
</comment>
<dbReference type="Pfam" id="PF26049">
    <property type="entry name" value="RLMG_N"/>
    <property type="match status" value="1"/>
</dbReference>
<evidence type="ECO:0000259" key="7">
    <source>
        <dbReference type="Pfam" id="PF05175"/>
    </source>
</evidence>
<dbReference type="Pfam" id="PF05175">
    <property type="entry name" value="MTS"/>
    <property type="match status" value="1"/>
</dbReference>
<keyword evidence="5 6" id="KW-0949">S-adenosyl-L-methionine</keyword>
<feature type="domain" description="RlmG N-terminal" evidence="8">
    <location>
        <begin position="3"/>
        <end position="182"/>
    </location>
</feature>
<dbReference type="Gene3D" id="3.40.50.150">
    <property type="entry name" value="Vaccinia Virus protein VP39"/>
    <property type="match status" value="2"/>
</dbReference>
<feature type="domain" description="Methyltransferase small" evidence="7">
    <location>
        <begin position="201"/>
        <end position="371"/>
    </location>
</feature>
<evidence type="ECO:0000256" key="6">
    <source>
        <dbReference type="HAMAP-Rule" id="MF_01859"/>
    </source>
</evidence>
<dbReference type="RefSeq" id="WP_068903672.1">
    <property type="nucleotide sequence ID" value="NZ_JBHUIF010000028.1"/>
</dbReference>
<accession>A0A1C3EF92</accession>
<dbReference type="InterPro" id="IPR029063">
    <property type="entry name" value="SAM-dependent_MTases_sf"/>
</dbReference>